<name>A0A2P2Q5Y3_RHIMU</name>
<accession>A0A2P2Q5Y3</accession>
<organism evidence="1">
    <name type="scientific">Rhizophora mucronata</name>
    <name type="common">Asiatic mangrove</name>
    <dbReference type="NCBI Taxonomy" id="61149"/>
    <lineage>
        <taxon>Eukaryota</taxon>
        <taxon>Viridiplantae</taxon>
        <taxon>Streptophyta</taxon>
        <taxon>Embryophyta</taxon>
        <taxon>Tracheophyta</taxon>
        <taxon>Spermatophyta</taxon>
        <taxon>Magnoliopsida</taxon>
        <taxon>eudicotyledons</taxon>
        <taxon>Gunneridae</taxon>
        <taxon>Pentapetalae</taxon>
        <taxon>rosids</taxon>
        <taxon>fabids</taxon>
        <taxon>Malpighiales</taxon>
        <taxon>Rhizophoraceae</taxon>
        <taxon>Rhizophora</taxon>
    </lineage>
</organism>
<protein>
    <submittedName>
        <fullName evidence="1">Uncharacterized protein</fullName>
    </submittedName>
</protein>
<proteinExistence type="predicted"/>
<dbReference type="AlphaFoldDB" id="A0A2P2Q5Y3"/>
<sequence>MNPAFCDHFSLASHRTTQQSLGFPFLR</sequence>
<evidence type="ECO:0000313" key="1">
    <source>
        <dbReference type="EMBL" id="MBX62350.1"/>
    </source>
</evidence>
<dbReference type="EMBL" id="GGEC01081866">
    <property type="protein sequence ID" value="MBX62350.1"/>
    <property type="molecule type" value="Transcribed_RNA"/>
</dbReference>
<reference evidence="1" key="1">
    <citation type="submission" date="2018-02" db="EMBL/GenBank/DDBJ databases">
        <title>Rhizophora mucronata_Transcriptome.</title>
        <authorList>
            <person name="Meera S.P."/>
            <person name="Sreeshan A."/>
            <person name="Augustine A."/>
        </authorList>
    </citation>
    <scope>NUCLEOTIDE SEQUENCE</scope>
    <source>
        <tissue evidence="1">Leaf</tissue>
    </source>
</reference>